<dbReference type="EC" id="3.1.1.-" evidence="9"/>
<feature type="chain" id="PRO_5005131711" description="Carboxylic ester hydrolase" evidence="9">
    <location>
        <begin position="19"/>
        <end position="555"/>
    </location>
</feature>
<name>G3MRP9_AMBMU</name>
<dbReference type="GO" id="GO:0005886">
    <property type="term" value="C:plasma membrane"/>
    <property type="evidence" value="ECO:0007669"/>
    <property type="project" value="TreeGrafter"/>
</dbReference>
<dbReference type="InterPro" id="IPR050654">
    <property type="entry name" value="AChE-related_enzymes"/>
</dbReference>
<dbReference type="GO" id="GO:0006581">
    <property type="term" value="P:acetylcholine catabolic process"/>
    <property type="evidence" value="ECO:0007669"/>
    <property type="project" value="TreeGrafter"/>
</dbReference>
<feature type="active site" description="Charge relay system" evidence="8">
    <location>
        <position position="455"/>
    </location>
</feature>
<dbReference type="PROSITE" id="PS00941">
    <property type="entry name" value="CARBOXYLESTERASE_B_2"/>
    <property type="match status" value="1"/>
</dbReference>
<proteinExistence type="evidence at transcript level"/>
<organism evidence="11">
    <name type="scientific">Amblyomma maculatum</name>
    <name type="common">Gulf Coast tick</name>
    <dbReference type="NCBI Taxonomy" id="34609"/>
    <lineage>
        <taxon>Eukaryota</taxon>
        <taxon>Metazoa</taxon>
        <taxon>Ecdysozoa</taxon>
        <taxon>Arthropoda</taxon>
        <taxon>Chelicerata</taxon>
        <taxon>Arachnida</taxon>
        <taxon>Acari</taxon>
        <taxon>Parasitiformes</taxon>
        <taxon>Ixodida</taxon>
        <taxon>Ixodoidea</taxon>
        <taxon>Ixodidae</taxon>
        <taxon>Amblyomminae</taxon>
        <taxon>Amblyomma</taxon>
    </lineage>
</organism>
<evidence type="ECO:0000256" key="3">
    <source>
        <dbReference type="ARBA" id="ARBA00022801"/>
    </source>
</evidence>
<dbReference type="Pfam" id="PF00135">
    <property type="entry name" value="COesterase"/>
    <property type="match status" value="1"/>
</dbReference>
<dbReference type="SUPFAM" id="SSF53474">
    <property type="entry name" value="alpha/beta-Hydrolases"/>
    <property type="match status" value="1"/>
</dbReference>
<keyword evidence="6" id="KW-0325">Glycoprotein</keyword>
<feature type="domain" description="Carboxylesterase type B" evidence="10">
    <location>
        <begin position="19"/>
        <end position="539"/>
    </location>
</feature>
<keyword evidence="5" id="KW-1015">Disulfide bond</keyword>
<dbReference type="ESTHER" id="9acar-g3mrp9">
    <property type="family name" value="Cholinesterase-like"/>
</dbReference>
<dbReference type="EMBL" id="JO844550">
    <property type="protein sequence ID" value="AEO36167.1"/>
    <property type="molecule type" value="mRNA"/>
</dbReference>
<evidence type="ECO:0000256" key="5">
    <source>
        <dbReference type="ARBA" id="ARBA00023157"/>
    </source>
</evidence>
<keyword evidence="4" id="KW-0531">Neurotransmitter degradation</keyword>
<evidence type="ECO:0000256" key="9">
    <source>
        <dbReference type="RuleBase" id="RU361235"/>
    </source>
</evidence>
<feature type="active site" description="Acyl-ester intermediate" evidence="8">
    <location>
        <position position="218"/>
    </location>
</feature>
<evidence type="ECO:0000256" key="4">
    <source>
        <dbReference type="ARBA" id="ARBA00022867"/>
    </source>
</evidence>
<evidence type="ECO:0000256" key="2">
    <source>
        <dbReference type="ARBA" id="ARBA00022487"/>
    </source>
</evidence>
<reference evidence="11" key="1">
    <citation type="journal article" date="2011" name="PLoS ONE">
        <title>A deep insight into the sialotranscriptome of the gulf coast tick, Amblyomma maculatum.</title>
        <authorList>
            <person name="Karim S."/>
            <person name="Singh P."/>
            <person name="Ribeiro J.M."/>
        </authorList>
    </citation>
    <scope>NUCLEOTIDE SEQUENCE</scope>
    <source>
        <tissue evidence="11">Salivary gland</tissue>
    </source>
</reference>
<comment type="catalytic activity">
    <reaction evidence="7">
        <text>acetylcholine + H2O = choline + acetate + H(+)</text>
        <dbReference type="Rhea" id="RHEA:17561"/>
        <dbReference type="ChEBI" id="CHEBI:15354"/>
        <dbReference type="ChEBI" id="CHEBI:15355"/>
        <dbReference type="ChEBI" id="CHEBI:15377"/>
        <dbReference type="ChEBI" id="CHEBI:15378"/>
        <dbReference type="ChEBI" id="CHEBI:30089"/>
        <dbReference type="EC" id="3.1.1.7"/>
    </reaction>
</comment>
<dbReference type="InterPro" id="IPR019819">
    <property type="entry name" value="Carboxylesterase_B_CS"/>
</dbReference>
<evidence type="ECO:0000256" key="6">
    <source>
        <dbReference type="ARBA" id="ARBA00023180"/>
    </source>
</evidence>
<keyword evidence="3 9" id="KW-0378">Hydrolase</keyword>
<dbReference type="GO" id="GO:0003990">
    <property type="term" value="F:acetylcholinesterase activity"/>
    <property type="evidence" value="ECO:0007669"/>
    <property type="project" value="UniProtKB-EC"/>
</dbReference>
<dbReference type="AlphaFoldDB" id="G3MRP9"/>
<dbReference type="GO" id="GO:0019695">
    <property type="term" value="P:choline metabolic process"/>
    <property type="evidence" value="ECO:0007669"/>
    <property type="project" value="TreeGrafter"/>
</dbReference>
<evidence type="ECO:0000256" key="8">
    <source>
        <dbReference type="PIRSR" id="PIRSR600997-1"/>
    </source>
</evidence>
<dbReference type="InterPro" id="IPR029058">
    <property type="entry name" value="AB_hydrolase_fold"/>
</dbReference>
<comment type="similarity">
    <text evidence="1 9">Belongs to the type-B carboxylesterase/lipase family.</text>
</comment>
<evidence type="ECO:0000313" key="11">
    <source>
        <dbReference type="EMBL" id="AEO36167.1"/>
    </source>
</evidence>
<feature type="active site" description="Charge relay system" evidence="8">
    <location>
        <position position="340"/>
    </location>
</feature>
<dbReference type="PROSITE" id="PS00122">
    <property type="entry name" value="CARBOXYLESTERASE_B_1"/>
    <property type="match status" value="1"/>
</dbReference>
<dbReference type="InterPro" id="IPR019826">
    <property type="entry name" value="Carboxylesterase_B_AS"/>
</dbReference>
<keyword evidence="2" id="KW-0719">Serine esterase</keyword>
<dbReference type="Gene3D" id="3.40.50.1820">
    <property type="entry name" value="alpha/beta hydrolase"/>
    <property type="match status" value="1"/>
</dbReference>
<keyword evidence="9" id="KW-0732">Signal</keyword>
<dbReference type="PRINTS" id="PR00878">
    <property type="entry name" value="CHOLNESTRASE"/>
</dbReference>
<dbReference type="PANTHER" id="PTHR43918:SF4">
    <property type="entry name" value="CARBOXYLIC ESTER HYDROLASE"/>
    <property type="match status" value="1"/>
</dbReference>
<protein>
    <recommendedName>
        <fullName evidence="9">Carboxylic ester hydrolase</fullName>
        <ecNumber evidence="9">3.1.1.-</ecNumber>
    </recommendedName>
</protein>
<dbReference type="FunFam" id="3.40.50.1820:FF:000029">
    <property type="entry name" value="Acetylcholinesterase"/>
    <property type="match status" value="1"/>
</dbReference>
<evidence type="ECO:0000256" key="7">
    <source>
        <dbReference type="ARBA" id="ARBA00048484"/>
    </source>
</evidence>
<dbReference type="InterPro" id="IPR000997">
    <property type="entry name" value="Cholinesterase"/>
</dbReference>
<evidence type="ECO:0000259" key="10">
    <source>
        <dbReference type="Pfam" id="PF00135"/>
    </source>
</evidence>
<feature type="signal peptide" evidence="9">
    <location>
        <begin position="1"/>
        <end position="18"/>
    </location>
</feature>
<sequence length="555" mass="61667">MMPLVSTAVIIGIAMAVADPVVETDNGKILGSTVKVFNGTKEVDAFLGIPYAKPPIGELRFKHSVPAPPWAPYTLQATKKGSACMQFTPSNPVPAWVETENGKSEDCLYLNVWRPHPKENDTKTLKSVMVWIHGGGFDFGSASMDLYDGAVIAAMGDVVVVSMNYRLGVFGFLALPNDVTPSLGNQGLQDQVLALKWVQQHIARFGGDPKNVTLFGESAGGWSVGFHAISPVAHSLFNRAIIQSGGVLVGQLADPFSDAERKALQLADSVGCVVGNKSNVVNCLQNKTAHHLVIMQSIVCSQYLMCFTAVYGDEYLPHDPLKSANVSMPKEYLLGNVENEGAVFASLRFWMQFPFRRALDVSKKDMLYFFLKTFSFAPSFVANAVYKLYVGALGEEDYVKLRSELGNAIGDAFLRCPEVFFGEKLSKHESRVYYYNMVYHTSSRKHFDAWLGMTHFDDVQYVFGVPLRDCPPRRYSQADAEFSRKVINIWTTFSKTGIPPPVQGSPWPLFDVKEHKVVRLDNNCSTVETLKELERCRFWEMLSKPNLQGNLLDCF</sequence>
<dbReference type="GO" id="GO:0005615">
    <property type="term" value="C:extracellular space"/>
    <property type="evidence" value="ECO:0007669"/>
    <property type="project" value="TreeGrafter"/>
</dbReference>
<dbReference type="PANTHER" id="PTHR43918">
    <property type="entry name" value="ACETYLCHOLINESTERASE"/>
    <property type="match status" value="1"/>
</dbReference>
<evidence type="ECO:0000256" key="1">
    <source>
        <dbReference type="ARBA" id="ARBA00005964"/>
    </source>
</evidence>
<accession>G3MRP9</accession>
<dbReference type="InterPro" id="IPR002018">
    <property type="entry name" value="CarbesteraseB"/>
</dbReference>